<name>H0UMJ2_9BACT</name>
<dbReference type="GO" id="GO:0005524">
    <property type="term" value="F:ATP binding"/>
    <property type="evidence" value="ECO:0007669"/>
    <property type="project" value="UniProtKB-UniRule"/>
</dbReference>
<dbReference type="HOGENOM" id="CLU_018395_0_1_0"/>
<dbReference type="InterPro" id="IPR004396">
    <property type="entry name" value="ATPase_YchF/OLA1"/>
</dbReference>
<dbReference type="InterPro" id="IPR027417">
    <property type="entry name" value="P-loop_NTPase"/>
</dbReference>
<organism evidence="9 10">
    <name type="scientific">Jonquetella anthropi DSM 22815</name>
    <dbReference type="NCBI Taxonomy" id="885272"/>
    <lineage>
        <taxon>Bacteria</taxon>
        <taxon>Thermotogati</taxon>
        <taxon>Synergistota</taxon>
        <taxon>Synergistia</taxon>
        <taxon>Synergistales</taxon>
        <taxon>Dethiosulfovibrionaceae</taxon>
        <taxon>Jonquetella</taxon>
    </lineage>
</organism>
<dbReference type="CDD" id="cd01900">
    <property type="entry name" value="YchF"/>
    <property type="match status" value="1"/>
</dbReference>
<dbReference type="Gene3D" id="3.10.20.30">
    <property type="match status" value="1"/>
</dbReference>
<keyword evidence="2" id="KW-0479">Metal-binding</keyword>
<evidence type="ECO:0000256" key="1">
    <source>
        <dbReference type="ARBA" id="ARBA00001946"/>
    </source>
</evidence>
<dbReference type="Proteomes" id="UP000003806">
    <property type="component" value="Chromosome"/>
</dbReference>
<dbReference type="FunFam" id="3.10.20.30:FF:000001">
    <property type="entry name" value="Ribosome-binding ATPase YchF"/>
    <property type="match status" value="1"/>
</dbReference>
<feature type="domain" description="OBG-type G" evidence="7">
    <location>
        <begin position="1"/>
        <end position="255"/>
    </location>
</feature>
<dbReference type="PANTHER" id="PTHR23305:SF18">
    <property type="entry name" value="OBG-TYPE G DOMAIN-CONTAINING PROTEIN"/>
    <property type="match status" value="1"/>
</dbReference>
<protein>
    <recommendedName>
        <fullName evidence="6">Ribosome-binding ATPase YchF</fullName>
    </recommendedName>
</protein>
<dbReference type="EMBL" id="CM001376">
    <property type="protein sequence ID" value="EHM13695.1"/>
    <property type="molecule type" value="Genomic_DNA"/>
</dbReference>
<evidence type="ECO:0000313" key="10">
    <source>
        <dbReference type="Proteomes" id="UP000003806"/>
    </source>
</evidence>
<dbReference type="SUPFAM" id="SSF52540">
    <property type="entry name" value="P-loop containing nucleoside triphosphate hydrolases"/>
    <property type="match status" value="1"/>
</dbReference>
<dbReference type="PROSITE" id="PS51880">
    <property type="entry name" value="TGS"/>
    <property type="match status" value="1"/>
</dbReference>
<dbReference type="Gene3D" id="3.40.50.300">
    <property type="entry name" value="P-loop containing nucleotide triphosphate hydrolases"/>
    <property type="match status" value="1"/>
</dbReference>
<dbReference type="RefSeq" id="WP_008521857.1">
    <property type="nucleotide sequence ID" value="NZ_CM001376.1"/>
</dbReference>
<keyword evidence="5" id="KW-0460">Magnesium</keyword>
<keyword evidence="3 6" id="KW-0547">Nucleotide-binding</keyword>
<dbReference type="GO" id="GO:0005737">
    <property type="term" value="C:cytoplasm"/>
    <property type="evidence" value="ECO:0007669"/>
    <property type="project" value="TreeGrafter"/>
</dbReference>
<dbReference type="HAMAP" id="MF_00944">
    <property type="entry name" value="YchF_OLA1_ATPase"/>
    <property type="match status" value="1"/>
</dbReference>
<keyword evidence="4 6" id="KW-0067">ATP-binding</keyword>
<dbReference type="InterPro" id="IPR012675">
    <property type="entry name" value="Beta-grasp_dom_sf"/>
</dbReference>
<keyword evidence="10" id="KW-1185">Reference proteome</keyword>
<dbReference type="GO" id="GO:0046872">
    <property type="term" value="F:metal ion binding"/>
    <property type="evidence" value="ECO:0007669"/>
    <property type="project" value="UniProtKB-KW"/>
</dbReference>
<proteinExistence type="inferred from homology"/>
<dbReference type="PANTHER" id="PTHR23305">
    <property type="entry name" value="OBG GTPASE FAMILY"/>
    <property type="match status" value="1"/>
</dbReference>
<dbReference type="PRINTS" id="PR00326">
    <property type="entry name" value="GTP1OBG"/>
</dbReference>
<evidence type="ECO:0000259" key="8">
    <source>
        <dbReference type="PROSITE" id="PS51880"/>
    </source>
</evidence>
<evidence type="ECO:0000256" key="3">
    <source>
        <dbReference type="ARBA" id="ARBA00022741"/>
    </source>
</evidence>
<dbReference type="NCBIfam" id="TIGR00092">
    <property type="entry name" value="redox-regulated ATPase YchF"/>
    <property type="match status" value="1"/>
</dbReference>
<evidence type="ECO:0000256" key="6">
    <source>
        <dbReference type="HAMAP-Rule" id="MF_00944"/>
    </source>
</evidence>
<dbReference type="InterPro" id="IPR023192">
    <property type="entry name" value="TGS-like_dom_sf"/>
</dbReference>
<dbReference type="InterPro" id="IPR031167">
    <property type="entry name" value="G_OBG"/>
</dbReference>
<feature type="binding site" evidence="6">
    <location>
        <begin position="10"/>
        <end position="15"/>
    </location>
    <ligand>
        <name>ATP</name>
        <dbReference type="ChEBI" id="CHEBI:30616"/>
    </ligand>
</feature>
<feature type="domain" description="TGS" evidence="8">
    <location>
        <begin position="277"/>
        <end position="360"/>
    </location>
</feature>
<dbReference type="GO" id="GO:0043023">
    <property type="term" value="F:ribosomal large subunit binding"/>
    <property type="evidence" value="ECO:0007669"/>
    <property type="project" value="UniProtKB-UniRule"/>
</dbReference>
<evidence type="ECO:0000313" key="9">
    <source>
        <dbReference type="EMBL" id="EHM13695.1"/>
    </source>
</evidence>
<dbReference type="GO" id="GO:0016887">
    <property type="term" value="F:ATP hydrolysis activity"/>
    <property type="evidence" value="ECO:0007669"/>
    <property type="project" value="UniProtKB-UniRule"/>
</dbReference>
<dbReference type="GO" id="GO:0005525">
    <property type="term" value="F:GTP binding"/>
    <property type="evidence" value="ECO:0007669"/>
    <property type="project" value="InterPro"/>
</dbReference>
<dbReference type="FunFam" id="1.10.150.300:FF:000001">
    <property type="entry name" value="Ribosome-binding ATPase YchF"/>
    <property type="match status" value="1"/>
</dbReference>
<dbReference type="SUPFAM" id="SSF81271">
    <property type="entry name" value="TGS-like"/>
    <property type="match status" value="1"/>
</dbReference>
<dbReference type="eggNOG" id="COG0012">
    <property type="taxonomic scope" value="Bacteria"/>
</dbReference>
<evidence type="ECO:0000256" key="4">
    <source>
        <dbReference type="ARBA" id="ARBA00022840"/>
    </source>
</evidence>
<evidence type="ECO:0000256" key="5">
    <source>
        <dbReference type="ARBA" id="ARBA00022842"/>
    </source>
</evidence>
<dbReference type="OrthoDB" id="9807318at2"/>
<dbReference type="InterPro" id="IPR013029">
    <property type="entry name" value="YchF_C"/>
</dbReference>
<dbReference type="CDD" id="cd04867">
    <property type="entry name" value="TGS_YchF_OLA1"/>
    <property type="match status" value="1"/>
</dbReference>
<dbReference type="Gene3D" id="1.10.150.300">
    <property type="entry name" value="TGS-like domain"/>
    <property type="match status" value="1"/>
</dbReference>
<evidence type="ECO:0000256" key="2">
    <source>
        <dbReference type="ARBA" id="ARBA00022723"/>
    </source>
</evidence>
<dbReference type="AlphaFoldDB" id="H0UMJ2"/>
<comment type="cofactor">
    <cofactor evidence="1">
        <name>Mg(2+)</name>
        <dbReference type="ChEBI" id="CHEBI:18420"/>
    </cofactor>
</comment>
<dbReference type="InterPro" id="IPR012676">
    <property type="entry name" value="TGS-like"/>
</dbReference>
<gene>
    <name evidence="6" type="primary">ychF</name>
    <name evidence="9" type="ORF">JonanDRAFT_1331</name>
</gene>
<accession>H0UMJ2</accession>
<sequence length="362" mass="39203">MKLGIVGLPNVGKSTIFNAITQAGAEASNYPFCTIEPNVGMVAVPDERLDVLARMYESKKITPATVQFFDIAGLVKGASKGEGLGNQFLSHIREVNAICHVVRCFEDSNVTHVDGSVDPMRDIETIELELILSDLEMVERAVAKTEKLAKADRSLAPTLELFEQVKKTLEAGQLIRTLSLTDEQKLILKGMNLLSDKPMLYVANVSEDDLAGGLGEYAAAVQRFAASQGAGFVAISGKVESDLAELEPEERKEFLADLGLESAGLDRLISAGYSLLGLMSFLTAGEKETRAWTIPVGTKAPQAAGVIHTDFERGFIRAQIVSYNDLVACGSVAEARARGLLRLEGRDYVMQDGDVVEFRFNV</sequence>
<evidence type="ECO:0000259" key="7">
    <source>
        <dbReference type="PROSITE" id="PS51710"/>
    </source>
</evidence>
<reference evidence="9 10" key="1">
    <citation type="submission" date="2011-11" db="EMBL/GenBank/DDBJ databases">
        <title>The Noncontiguous Finished genome of Jonquetella anthropi DSM 22815.</title>
        <authorList>
            <consortium name="US DOE Joint Genome Institute (JGI-PGF)"/>
            <person name="Lucas S."/>
            <person name="Copeland A."/>
            <person name="Lapidus A."/>
            <person name="Glavina del Rio T."/>
            <person name="Dalin E."/>
            <person name="Tice H."/>
            <person name="Bruce D."/>
            <person name="Goodwin L."/>
            <person name="Pitluck S."/>
            <person name="Peters L."/>
            <person name="Mikhailova N."/>
            <person name="Held B."/>
            <person name="Kyrpides N."/>
            <person name="Mavromatis K."/>
            <person name="Ivanova N."/>
            <person name="Markowitz V."/>
            <person name="Cheng J.-F."/>
            <person name="Hugenholtz P."/>
            <person name="Woyke T."/>
            <person name="Wu D."/>
            <person name="Gronow S."/>
            <person name="Wellnitz S."/>
            <person name="Brambilla E."/>
            <person name="Klenk H.-P."/>
            <person name="Eisen J.A."/>
        </authorList>
    </citation>
    <scope>NUCLEOTIDE SEQUENCE [LARGE SCALE GENOMIC DNA]</scope>
    <source>
        <strain evidence="9 10">DSM 22815</strain>
    </source>
</reference>
<dbReference type="PIRSF" id="PIRSF006641">
    <property type="entry name" value="CHP00092"/>
    <property type="match status" value="1"/>
</dbReference>
<dbReference type="STRING" id="885272.JonanDRAFT_1331"/>
<dbReference type="InterPro" id="IPR006073">
    <property type="entry name" value="GTP-bd"/>
</dbReference>
<dbReference type="Pfam" id="PF01926">
    <property type="entry name" value="MMR_HSR1"/>
    <property type="match status" value="1"/>
</dbReference>
<dbReference type="Pfam" id="PF06071">
    <property type="entry name" value="YchF-GTPase_C"/>
    <property type="match status" value="1"/>
</dbReference>
<dbReference type="PROSITE" id="PS51710">
    <property type="entry name" value="G_OBG"/>
    <property type="match status" value="1"/>
</dbReference>
<comment type="function">
    <text evidence="6">ATPase that binds to both the 70S ribosome and the 50S ribosomal subunit in a nucleotide-independent manner.</text>
</comment>
<dbReference type="InterPro" id="IPR004095">
    <property type="entry name" value="TGS"/>
</dbReference>
<comment type="similarity">
    <text evidence="6">Belongs to the TRAFAC class OBG-HflX-like GTPase superfamily. OBG GTPase family. YchF/OLA1 subfamily.</text>
</comment>
<dbReference type="InterPro" id="IPR041706">
    <property type="entry name" value="YchF_N"/>
</dbReference>